<evidence type="ECO:0000256" key="6">
    <source>
        <dbReference type="ARBA" id="ARBA00022777"/>
    </source>
</evidence>
<keyword evidence="9" id="KW-0812">Transmembrane</keyword>
<name>A0A6S6UDB5_9GAMM</name>
<keyword evidence="9" id="KW-0472">Membrane</keyword>
<keyword evidence="4" id="KW-0808">Transferase</keyword>
<dbReference type="Gene3D" id="1.10.287.130">
    <property type="match status" value="1"/>
</dbReference>
<organism evidence="13">
    <name type="scientific">uncultured Thiotrichaceae bacterium</name>
    <dbReference type="NCBI Taxonomy" id="298394"/>
    <lineage>
        <taxon>Bacteria</taxon>
        <taxon>Pseudomonadati</taxon>
        <taxon>Pseudomonadota</taxon>
        <taxon>Gammaproteobacteria</taxon>
        <taxon>Thiotrichales</taxon>
        <taxon>Thiotrichaceae</taxon>
        <taxon>environmental samples</taxon>
    </lineage>
</organism>
<dbReference type="InterPro" id="IPR003594">
    <property type="entry name" value="HATPase_dom"/>
</dbReference>
<keyword evidence="9" id="KW-1133">Transmembrane helix</keyword>
<dbReference type="PRINTS" id="PR00344">
    <property type="entry name" value="BCTRLSENSOR"/>
</dbReference>
<dbReference type="Gene3D" id="3.30.565.10">
    <property type="entry name" value="Histidine kinase-like ATPase, C-terminal domain"/>
    <property type="match status" value="1"/>
</dbReference>
<dbReference type="Pfam" id="PF12974">
    <property type="entry name" value="Phosphonate-bd"/>
    <property type="match status" value="1"/>
</dbReference>
<dbReference type="Gene3D" id="3.30.450.20">
    <property type="entry name" value="PAS domain"/>
    <property type="match status" value="1"/>
</dbReference>
<evidence type="ECO:0000256" key="9">
    <source>
        <dbReference type="SAM" id="Phobius"/>
    </source>
</evidence>
<dbReference type="Pfam" id="PF02518">
    <property type="entry name" value="HATPase_c"/>
    <property type="match status" value="1"/>
</dbReference>
<keyword evidence="5" id="KW-0547">Nucleotide-binding</keyword>
<evidence type="ECO:0000259" key="11">
    <source>
        <dbReference type="PROSITE" id="PS50112"/>
    </source>
</evidence>
<gene>
    <name evidence="13" type="ORF">HELGO_WM8396</name>
</gene>
<dbReference type="InterPro" id="IPR000700">
    <property type="entry name" value="PAS-assoc_C"/>
</dbReference>
<dbReference type="Pfam" id="PF00989">
    <property type="entry name" value="PAS"/>
    <property type="match status" value="1"/>
</dbReference>
<dbReference type="InterPro" id="IPR000014">
    <property type="entry name" value="PAS"/>
</dbReference>
<evidence type="ECO:0000259" key="10">
    <source>
        <dbReference type="PROSITE" id="PS50109"/>
    </source>
</evidence>
<evidence type="ECO:0000256" key="2">
    <source>
        <dbReference type="ARBA" id="ARBA00012438"/>
    </source>
</evidence>
<sequence length="734" mass="82368">MNLMLRYLFIIVLSLTGLGISTSSYGQDSKENIRIGVLSHRGDEATREAWDATAKYLCSQLPDYQFVIEPLKFNRVDDATRRGDVDFILVNPSIYVNLETRYRTSRIATMNNYRGGAAYNIFGGVIFTRSDRKDIFVLDDLKRKSFMAVDDTSLGGYQMAWRELKARGIDVEKDLDRVEFGGIHDAVVKSVLNGDVDVGTVRTDIIERMAANGEIDINEIKIINSQVRPEFPFALSTRVYPEWPFSKVEHTENVLAQKVALALLQMPTEHPAALAGNYAGWTIPLDYQKVHDLFRELNLPPYAARGRFTLEEVIEKYWYWALGAIVALLSMLGLTALVVLHNKALEQAKNRLEKQHELILNSVDDGIYGVDLKGRCTFVNKAMENLTGWSAEDLIGNNQHMILHHTREDGTHHPPDECPVYATHKDNIPRFIPDDIFWKKDGSHLSVEYNSTPMKGRKGKTTGSVVVFRDTTARKMNDAKSREHKKQLEHVSRLSTLGEMASGIAHELNQPLTAITMNSRACVRMMESGQAGQQANCSDAMLKIADQAERAGGIIRHIRNFVQKELPDRKPVLVEHIIETVTDLMGSEIKQKGIKFTIDIDPSVKWVFAQQIQIEQVLINLVRNAIDALEDIDERGRSLALSVALHKSKHVEFRVKDTGKGISPKVADELFDPFVSSKEKGMGLGLSISQGIINSHGSRLRVDSSAKEGAVFYFFLPVSTNPKANITEALSNDY</sequence>
<dbReference type="NCBIfam" id="TIGR00229">
    <property type="entry name" value="sensory_box"/>
    <property type="match status" value="1"/>
</dbReference>
<feature type="domain" description="Histidine kinase" evidence="10">
    <location>
        <begin position="503"/>
        <end position="720"/>
    </location>
</feature>
<evidence type="ECO:0000256" key="3">
    <source>
        <dbReference type="ARBA" id="ARBA00022553"/>
    </source>
</evidence>
<dbReference type="InterPro" id="IPR036890">
    <property type="entry name" value="HATPase_C_sf"/>
</dbReference>
<dbReference type="AlphaFoldDB" id="A0A6S6UDB5"/>
<keyword evidence="6 13" id="KW-0418">Kinase</keyword>
<feature type="domain" description="PAS" evidence="11">
    <location>
        <begin position="352"/>
        <end position="398"/>
    </location>
</feature>
<evidence type="ECO:0000256" key="5">
    <source>
        <dbReference type="ARBA" id="ARBA00022741"/>
    </source>
</evidence>
<dbReference type="SUPFAM" id="SSF53850">
    <property type="entry name" value="Periplasmic binding protein-like II"/>
    <property type="match status" value="1"/>
</dbReference>
<dbReference type="SUPFAM" id="SSF55874">
    <property type="entry name" value="ATPase domain of HSP90 chaperone/DNA topoisomerase II/histidine kinase"/>
    <property type="match status" value="1"/>
</dbReference>
<dbReference type="InterPro" id="IPR013767">
    <property type="entry name" value="PAS_fold"/>
</dbReference>
<dbReference type="SUPFAM" id="SSF55785">
    <property type="entry name" value="PYP-like sensor domain (PAS domain)"/>
    <property type="match status" value="1"/>
</dbReference>
<dbReference type="SMART" id="SM00091">
    <property type="entry name" value="PAS"/>
    <property type="match status" value="1"/>
</dbReference>
<dbReference type="PROSITE" id="PS50112">
    <property type="entry name" value="PAS"/>
    <property type="match status" value="1"/>
</dbReference>
<accession>A0A6S6UDB5</accession>
<dbReference type="InterPro" id="IPR004358">
    <property type="entry name" value="Sig_transdc_His_kin-like_C"/>
</dbReference>
<dbReference type="InterPro" id="IPR003661">
    <property type="entry name" value="HisK_dim/P_dom"/>
</dbReference>
<dbReference type="PROSITE" id="PS50113">
    <property type="entry name" value="PAC"/>
    <property type="match status" value="1"/>
</dbReference>
<evidence type="ECO:0000259" key="12">
    <source>
        <dbReference type="PROSITE" id="PS50113"/>
    </source>
</evidence>
<dbReference type="GO" id="GO:0005524">
    <property type="term" value="F:ATP binding"/>
    <property type="evidence" value="ECO:0007669"/>
    <property type="project" value="UniProtKB-KW"/>
</dbReference>
<proteinExistence type="predicted"/>
<dbReference type="CDD" id="cd00082">
    <property type="entry name" value="HisKA"/>
    <property type="match status" value="1"/>
</dbReference>
<evidence type="ECO:0000256" key="4">
    <source>
        <dbReference type="ARBA" id="ARBA00022679"/>
    </source>
</evidence>
<evidence type="ECO:0000256" key="1">
    <source>
        <dbReference type="ARBA" id="ARBA00000085"/>
    </source>
</evidence>
<evidence type="ECO:0000313" key="13">
    <source>
        <dbReference type="EMBL" id="CAA6827440.1"/>
    </source>
</evidence>
<keyword evidence="7" id="KW-0067">ATP-binding</keyword>
<dbReference type="GO" id="GO:0000155">
    <property type="term" value="F:phosphorelay sensor kinase activity"/>
    <property type="evidence" value="ECO:0007669"/>
    <property type="project" value="InterPro"/>
</dbReference>
<evidence type="ECO:0000256" key="8">
    <source>
        <dbReference type="ARBA" id="ARBA00023012"/>
    </source>
</evidence>
<keyword evidence="8" id="KW-0902">Two-component regulatory system</keyword>
<dbReference type="InterPro" id="IPR036097">
    <property type="entry name" value="HisK_dim/P_sf"/>
</dbReference>
<dbReference type="CDD" id="cd00130">
    <property type="entry name" value="PAS"/>
    <property type="match status" value="1"/>
</dbReference>
<dbReference type="EC" id="2.7.13.3" evidence="2"/>
<dbReference type="SMART" id="SM00387">
    <property type="entry name" value="HATPase_c"/>
    <property type="match status" value="1"/>
</dbReference>
<dbReference type="GO" id="GO:0006355">
    <property type="term" value="P:regulation of DNA-templated transcription"/>
    <property type="evidence" value="ECO:0007669"/>
    <property type="project" value="InterPro"/>
</dbReference>
<feature type="domain" description="PAC" evidence="12">
    <location>
        <begin position="430"/>
        <end position="483"/>
    </location>
</feature>
<dbReference type="InterPro" id="IPR005467">
    <property type="entry name" value="His_kinase_dom"/>
</dbReference>
<dbReference type="Pfam" id="PF00512">
    <property type="entry name" value="HisKA"/>
    <property type="match status" value="1"/>
</dbReference>
<dbReference type="SMART" id="SM00388">
    <property type="entry name" value="HisKA"/>
    <property type="match status" value="1"/>
</dbReference>
<dbReference type="InterPro" id="IPR035965">
    <property type="entry name" value="PAS-like_dom_sf"/>
</dbReference>
<reference evidence="13" key="1">
    <citation type="submission" date="2020-01" db="EMBL/GenBank/DDBJ databases">
        <authorList>
            <person name="Meier V. D."/>
            <person name="Meier V D."/>
        </authorList>
    </citation>
    <scope>NUCLEOTIDE SEQUENCE</scope>
    <source>
        <strain evidence="13">HLG_WM_MAG_07</strain>
    </source>
</reference>
<keyword evidence="3" id="KW-0597">Phosphoprotein</keyword>
<comment type="catalytic activity">
    <reaction evidence="1">
        <text>ATP + protein L-histidine = ADP + protein N-phospho-L-histidine.</text>
        <dbReference type="EC" id="2.7.13.3"/>
    </reaction>
</comment>
<evidence type="ECO:0000256" key="7">
    <source>
        <dbReference type="ARBA" id="ARBA00022840"/>
    </source>
</evidence>
<feature type="transmembrane region" description="Helical" evidence="9">
    <location>
        <begin position="317"/>
        <end position="340"/>
    </location>
</feature>
<dbReference type="EMBL" id="CACVAY010000140">
    <property type="protein sequence ID" value="CAA6827440.1"/>
    <property type="molecule type" value="Genomic_DNA"/>
</dbReference>
<dbReference type="SUPFAM" id="SSF47384">
    <property type="entry name" value="Homodimeric domain of signal transducing histidine kinase"/>
    <property type="match status" value="1"/>
</dbReference>
<protein>
    <recommendedName>
        <fullName evidence="2">histidine kinase</fullName>
        <ecNumber evidence="2">2.7.13.3</ecNumber>
    </recommendedName>
</protein>
<dbReference type="PANTHER" id="PTHR43065">
    <property type="entry name" value="SENSOR HISTIDINE KINASE"/>
    <property type="match status" value="1"/>
</dbReference>
<dbReference type="PROSITE" id="PS50109">
    <property type="entry name" value="HIS_KIN"/>
    <property type="match status" value="1"/>
</dbReference>
<dbReference type="Gene3D" id="3.40.190.10">
    <property type="entry name" value="Periplasmic binding protein-like II"/>
    <property type="match status" value="2"/>
</dbReference>
<dbReference type="PANTHER" id="PTHR43065:SF46">
    <property type="entry name" value="C4-DICARBOXYLATE TRANSPORT SENSOR PROTEIN DCTB"/>
    <property type="match status" value="1"/>
</dbReference>